<reference evidence="1" key="1">
    <citation type="submission" date="2022-08" db="EMBL/GenBank/DDBJ databases">
        <title>Genome Sequence of Fusarium decemcellulare.</title>
        <authorList>
            <person name="Buettner E."/>
        </authorList>
    </citation>
    <scope>NUCLEOTIDE SEQUENCE</scope>
    <source>
        <strain evidence="1">Babe19</strain>
    </source>
</reference>
<keyword evidence="2" id="KW-1185">Reference proteome</keyword>
<evidence type="ECO:0000313" key="1">
    <source>
        <dbReference type="EMBL" id="KAJ3523443.1"/>
    </source>
</evidence>
<dbReference type="EMBL" id="JANRMS010002256">
    <property type="protein sequence ID" value="KAJ3523443.1"/>
    <property type="molecule type" value="Genomic_DNA"/>
</dbReference>
<sequence length="414" mass="46523">MATGVTIPKFVVDLSKPPEDRYAHIVPHFQNAVESCNLPDLFDELLHDLAGSTLGKALAAVSRVLMRRVYVSEESAELRGISKAMGIPMHIMVAFNVLLDLLLGCTSGGARTIDPNSYSTPWATRILHFRTLDWGMDRLRRIVVELDFVRHAGGPVAATTVTYLGYVGVLTGVRKGLSMSLNFRPYHARETLRERVTFRWHQAMVVLGYRQSISSVLRGFLLDPLPGDKTDLQRGKLPVDADVDLSDAQDAHIQDILTTLSTSRSTAAYLIFCLPGKIYIVEKDHKKASIRESDTFLTAYNHDARDEADPSQLQQAAQDLAAGEDATGMADLVAYSVERKNHLDELWQKRVRACKRRHNKQEGQVVTLRDVIQFLKDDEISNDETHYAVIMDPTDGKVIWRKLYESDETDWSDE</sequence>
<protein>
    <submittedName>
        <fullName evidence="1">Uncharacterized protein</fullName>
    </submittedName>
</protein>
<name>A0ACC1RPY1_9HYPO</name>
<gene>
    <name evidence="1" type="ORF">NM208_g12449</name>
</gene>
<organism evidence="1 2">
    <name type="scientific">Fusarium decemcellulare</name>
    <dbReference type="NCBI Taxonomy" id="57161"/>
    <lineage>
        <taxon>Eukaryota</taxon>
        <taxon>Fungi</taxon>
        <taxon>Dikarya</taxon>
        <taxon>Ascomycota</taxon>
        <taxon>Pezizomycotina</taxon>
        <taxon>Sordariomycetes</taxon>
        <taxon>Hypocreomycetidae</taxon>
        <taxon>Hypocreales</taxon>
        <taxon>Nectriaceae</taxon>
        <taxon>Fusarium</taxon>
        <taxon>Fusarium decemcellulare species complex</taxon>
    </lineage>
</organism>
<accession>A0ACC1RPY1</accession>
<comment type="caution">
    <text evidence="1">The sequence shown here is derived from an EMBL/GenBank/DDBJ whole genome shotgun (WGS) entry which is preliminary data.</text>
</comment>
<dbReference type="Proteomes" id="UP001148629">
    <property type="component" value="Unassembled WGS sequence"/>
</dbReference>
<proteinExistence type="predicted"/>
<evidence type="ECO:0000313" key="2">
    <source>
        <dbReference type="Proteomes" id="UP001148629"/>
    </source>
</evidence>